<accession>A0A8E2JHQ6</accession>
<feature type="region of interest" description="Disordered" evidence="2">
    <location>
        <begin position="265"/>
        <end position="297"/>
    </location>
</feature>
<keyword evidence="1" id="KW-0175">Coiled coil</keyword>
<gene>
    <name evidence="3" type="ORF">K432DRAFT_391254</name>
</gene>
<feature type="compositionally biased region" description="Polar residues" evidence="2">
    <location>
        <begin position="507"/>
        <end position="525"/>
    </location>
</feature>
<dbReference type="OrthoDB" id="5430717at2759"/>
<feature type="compositionally biased region" description="Polar residues" evidence="2">
    <location>
        <begin position="378"/>
        <end position="388"/>
    </location>
</feature>
<feature type="compositionally biased region" description="Polar residues" evidence="2">
    <location>
        <begin position="265"/>
        <end position="275"/>
    </location>
</feature>
<evidence type="ECO:0000313" key="4">
    <source>
        <dbReference type="Proteomes" id="UP000250266"/>
    </source>
</evidence>
<protein>
    <submittedName>
        <fullName evidence="3">Uncharacterized protein</fullName>
    </submittedName>
</protein>
<keyword evidence="4" id="KW-1185">Reference proteome</keyword>
<dbReference type="Proteomes" id="UP000250266">
    <property type="component" value="Unassembled WGS sequence"/>
</dbReference>
<feature type="region of interest" description="Disordered" evidence="2">
    <location>
        <begin position="208"/>
        <end position="230"/>
    </location>
</feature>
<feature type="compositionally biased region" description="Low complexity" evidence="2">
    <location>
        <begin position="544"/>
        <end position="566"/>
    </location>
</feature>
<feature type="region of interest" description="Disordered" evidence="2">
    <location>
        <begin position="544"/>
        <end position="608"/>
    </location>
</feature>
<feature type="region of interest" description="Disordered" evidence="2">
    <location>
        <begin position="19"/>
        <end position="41"/>
    </location>
</feature>
<sequence length="608" mass="68408">MTDIYAWRKKINPVRAKTPVVEDAEDRHSEHGSEVSTPHRRSKAKLSRYISNYLAITTAAKPEEFTRNFWDTLGEPIDLEEKVDPLQIVQSISSRLISAPQKPIPIQHNSGLLHLMENYRNLRLEKERIEELLKQTLDGFRAAEEKWEADEASYRAEVRRLELIIAKGKQGLSELIRARQDSVIKRKRQKIPTADKLETAYEFLSREQMDQETMRRSQRIPLPRPISPSGKMIALSKKFSRTNFHDDLPFGTPPSKHYHHSLSQRAKSDSRSQAVANHDDHSDVYSTFSSIGDPLPDELDNSTPVLLDARAQGEDFAAIRDIASLIARRRGMKIESLLPKLMDLLSSEEHTHALKPETFEELGLNTPNRNYRGRLRNSRSQPQLNSCQTRRRHFSFDPGDDRTLTLLDQAYRADRPSPLASYLSSSSGVRTPQSEVSLSQSASVSSDVQKPSKIPSPVHEHSMARMRREDSPASLLTTIRQDEPGRRDSSSSSMKSVITAVRRDSNRSSLATSNRSSAHSTNYNGGQRLADQNNSLRNSAVALAAARAADSGSGRSSGNESSYSRSRPSKQISGSGSTKAQTRPIIEGRRKSENHNPEIRKPESARRQ</sequence>
<dbReference type="EMBL" id="KV744888">
    <property type="protein sequence ID" value="OCK82414.1"/>
    <property type="molecule type" value="Genomic_DNA"/>
</dbReference>
<feature type="coiled-coil region" evidence="1">
    <location>
        <begin position="112"/>
        <end position="139"/>
    </location>
</feature>
<evidence type="ECO:0000313" key="3">
    <source>
        <dbReference type="EMBL" id="OCK82414.1"/>
    </source>
</evidence>
<feature type="compositionally biased region" description="Basic and acidic residues" evidence="2">
    <location>
        <begin position="458"/>
        <end position="471"/>
    </location>
</feature>
<feature type="region of interest" description="Disordered" evidence="2">
    <location>
        <begin position="375"/>
        <end position="400"/>
    </location>
</feature>
<feature type="compositionally biased region" description="Low complexity" evidence="2">
    <location>
        <begin position="417"/>
        <end position="449"/>
    </location>
</feature>
<proteinExistence type="predicted"/>
<reference evidence="3 4" key="1">
    <citation type="journal article" date="2016" name="Nat. Commun.">
        <title>Ectomycorrhizal ecology is imprinted in the genome of the dominant symbiotic fungus Cenococcum geophilum.</title>
        <authorList>
            <consortium name="DOE Joint Genome Institute"/>
            <person name="Peter M."/>
            <person name="Kohler A."/>
            <person name="Ohm R.A."/>
            <person name="Kuo A."/>
            <person name="Krutzmann J."/>
            <person name="Morin E."/>
            <person name="Arend M."/>
            <person name="Barry K.W."/>
            <person name="Binder M."/>
            <person name="Choi C."/>
            <person name="Clum A."/>
            <person name="Copeland A."/>
            <person name="Grisel N."/>
            <person name="Haridas S."/>
            <person name="Kipfer T."/>
            <person name="LaButti K."/>
            <person name="Lindquist E."/>
            <person name="Lipzen A."/>
            <person name="Maire R."/>
            <person name="Meier B."/>
            <person name="Mihaltcheva S."/>
            <person name="Molinier V."/>
            <person name="Murat C."/>
            <person name="Poggeler S."/>
            <person name="Quandt C.A."/>
            <person name="Sperisen C."/>
            <person name="Tritt A."/>
            <person name="Tisserant E."/>
            <person name="Crous P.W."/>
            <person name="Henrissat B."/>
            <person name="Nehls U."/>
            <person name="Egli S."/>
            <person name="Spatafora J.W."/>
            <person name="Grigoriev I.V."/>
            <person name="Martin F.M."/>
        </authorList>
    </citation>
    <scope>NUCLEOTIDE SEQUENCE [LARGE SCALE GENOMIC DNA]</scope>
    <source>
        <strain evidence="3 4">CBS 459.81</strain>
    </source>
</reference>
<dbReference type="AlphaFoldDB" id="A0A8E2JHQ6"/>
<feature type="compositionally biased region" description="Basic and acidic residues" evidence="2">
    <location>
        <begin position="480"/>
        <end position="489"/>
    </location>
</feature>
<organism evidence="3 4">
    <name type="scientific">Lepidopterella palustris CBS 459.81</name>
    <dbReference type="NCBI Taxonomy" id="1314670"/>
    <lineage>
        <taxon>Eukaryota</taxon>
        <taxon>Fungi</taxon>
        <taxon>Dikarya</taxon>
        <taxon>Ascomycota</taxon>
        <taxon>Pezizomycotina</taxon>
        <taxon>Dothideomycetes</taxon>
        <taxon>Pleosporomycetidae</taxon>
        <taxon>Mytilinidiales</taxon>
        <taxon>Argynnaceae</taxon>
        <taxon>Lepidopterella</taxon>
    </lineage>
</organism>
<feature type="compositionally biased region" description="Polar residues" evidence="2">
    <location>
        <begin position="570"/>
        <end position="581"/>
    </location>
</feature>
<name>A0A8E2JHQ6_9PEZI</name>
<feature type="region of interest" description="Disordered" evidence="2">
    <location>
        <begin position="417"/>
        <end position="531"/>
    </location>
</feature>
<evidence type="ECO:0000256" key="1">
    <source>
        <dbReference type="SAM" id="Coils"/>
    </source>
</evidence>
<feature type="compositionally biased region" description="Basic and acidic residues" evidence="2">
    <location>
        <begin position="586"/>
        <end position="608"/>
    </location>
</feature>
<evidence type="ECO:0000256" key="2">
    <source>
        <dbReference type="SAM" id="MobiDB-lite"/>
    </source>
</evidence>